<keyword evidence="1" id="KW-0472">Membrane</keyword>
<feature type="transmembrane region" description="Helical" evidence="1">
    <location>
        <begin position="87"/>
        <end position="106"/>
    </location>
</feature>
<name>A0A1I7J8I2_9BURK</name>
<evidence type="ECO:0000313" key="3">
    <source>
        <dbReference type="Proteomes" id="UP000183656"/>
    </source>
</evidence>
<dbReference type="OrthoDB" id="8910506at2"/>
<gene>
    <name evidence="2" type="ORF">SAMN04489707_102341</name>
</gene>
<dbReference type="AlphaFoldDB" id="A0A1I7J8I2"/>
<keyword evidence="1" id="KW-0812">Transmembrane</keyword>
<evidence type="ECO:0000256" key="1">
    <source>
        <dbReference type="SAM" id="Phobius"/>
    </source>
</evidence>
<organism evidence="2 3">
    <name type="scientific">Paenacidovorax caeni</name>
    <dbReference type="NCBI Taxonomy" id="343013"/>
    <lineage>
        <taxon>Bacteria</taxon>
        <taxon>Pseudomonadati</taxon>
        <taxon>Pseudomonadota</taxon>
        <taxon>Betaproteobacteria</taxon>
        <taxon>Burkholderiales</taxon>
        <taxon>Comamonadaceae</taxon>
        <taxon>Paenacidovorax</taxon>
    </lineage>
</organism>
<sequence length="109" mass="11776">MTTLQTIHVLAGLVVLAEALNKLERTAPCRPGLGLRERVTEWLKALAWLLLALGGAGALVAPLWRYLPMPPSTTELLALLMPLQGPTVQDVCLALGFVVLIVRTRVKEG</sequence>
<proteinExistence type="predicted"/>
<dbReference type="EMBL" id="FPBX01000023">
    <property type="protein sequence ID" value="SFU81510.1"/>
    <property type="molecule type" value="Genomic_DNA"/>
</dbReference>
<keyword evidence="1" id="KW-1133">Transmembrane helix</keyword>
<dbReference type="STRING" id="343013.SAMN04489707_102341"/>
<reference evidence="2 3" key="1">
    <citation type="submission" date="2016-10" db="EMBL/GenBank/DDBJ databases">
        <authorList>
            <person name="de Groot N.N."/>
        </authorList>
    </citation>
    <scope>NUCLEOTIDE SEQUENCE [LARGE SCALE GENOMIC DNA]</scope>
    <source>
        <strain evidence="2 3">R-24608</strain>
    </source>
</reference>
<dbReference type="Proteomes" id="UP000183656">
    <property type="component" value="Unassembled WGS sequence"/>
</dbReference>
<keyword evidence="3" id="KW-1185">Reference proteome</keyword>
<accession>A0A1I7J8I2</accession>
<feature type="transmembrane region" description="Helical" evidence="1">
    <location>
        <begin position="45"/>
        <end position="67"/>
    </location>
</feature>
<protein>
    <submittedName>
        <fullName evidence="2">Uncharacterized protein</fullName>
    </submittedName>
</protein>
<evidence type="ECO:0000313" key="2">
    <source>
        <dbReference type="EMBL" id="SFU81510.1"/>
    </source>
</evidence>
<dbReference type="RefSeq" id="WP_054256426.1">
    <property type="nucleotide sequence ID" value="NZ_CYIG01000018.1"/>
</dbReference>